<evidence type="ECO:0000313" key="12">
    <source>
        <dbReference type="RefSeq" id="XP_015595626.1"/>
    </source>
</evidence>
<dbReference type="InterPro" id="IPR008271">
    <property type="entry name" value="Ser/Thr_kinase_AS"/>
</dbReference>
<dbReference type="PROSITE" id="PS50011">
    <property type="entry name" value="PROTEIN_KINASE_DOM"/>
    <property type="match status" value="1"/>
</dbReference>
<dbReference type="AlphaFoldDB" id="A0AAJ7FK03"/>
<keyword evidence="3" id="KW-0963">Cytoplasm</keyword>
<keyword evidence="6" id="KW-0547">Nucleotide-binding</keyword>
<evidence type="ECO:0000256" key="2">
    <source>
        <dbReference type="ARBA" id="ARBA00012442"/>
    </source>
</evidence>
<protein>
    <recommendedName>
        <fullName evidence="2">IkappaB kinase</fullName>
        <ecNumber evidence="2">2.7.11.10</ecNumber>
    </recommendedName>
</protein>
<dbReference type="InterPro" id="IPR000719">
    <property type="entry name" value="Prot_kinase_dom"/>
</dbReference>
<dbReference type="PANTHER" id="PTHR22969">
    <property type="entry name" value="IKB KINASE"/>
    <property type="match status" value="1"/>
</dbReference>
<evidence type="ECO:0000256" key="3">
    <source>
        <dbReference type="ARBA" id="ARBA00022490"/>
    </source>
</evidence>
<dbReference type="GO" id="GO:0033209">
    <property type="term" value="P:tumor necrosis factor-mediated signaling pathway"/>
    <property type="evidence" value="ECO:0007669"/>
    <property type="project" value="TreeGrafter"/>
</dbReference>
<proteinExistence type="predicted"/>
<evidence type="ECO:0000256" key="8">
    <source>
        <dbReference type="ARBA" id="ARBA00022840"/>
    </source>
</evidence>
<dbReference type="InterPro" id="IPR046375">
    <property type="entry name" value="IKBKB_SDD_sf"/>
</dbReference>
<sequence>MAKSESSPEWILERILGSGGFGEVQLWRNVSTDKKIALKKCKWDITRMGERQKERWVHEVEIMNRLKHPNIVGTESVPIDLFKDTENSLPVLCMEYCSQGDLRNMLNQSENCCGITEPEAMRIMGSIAAAVEYLHNQHITHRDLKPENVVLQEHFGKIIYKLIDLGYAKDLGEASLQASKVGTMNYVAPELLWQNKYSCSVDYWSLGILFYEILTGNRPFLPHMNHTPEWVKHIRHKTYDQIRARRVNGDVIFDTDIENPTDLSKYVKAQMVDWLRLVLQWDPKRRGKMPNDQQQIAVFKMLRLILSKPVLYVFIVSMYRMEPYAVDVKTSTQDLLGIIERNTKIPHNKQILTDFMGNILKSNSDPILQKLKDPYLIMFEIDRILLEKFPNPDIPEEIQKIIEQPKIQISHQSLRHAYASTVFFVKQEFKLFRSYIIAFSIKIDLINEKLNKLFEVVKKTMSDSNVLMTEVTQVLESLNVSGTSTNKTTELEGNVKKIKRVSEAVRSMKSWVEKLMQMNKSIREFSNIDWTDEFSKMYDKVVDIYETLKKSARPGFYDDYEDPTNSSIVNKRGWAAPTEMAKLVLKFIRIRHTQLHHPSISTIAKQILQLDGDLIKLEKALNSASTLTNVYRGEFQHLLEKQDENLIPITQVVNQDHSTCVFPVNSMKNSSMNDSSSMMANSTEAIDNVIYDNIVISYMLRDFMMEMQQKYFEIINLNP</sequence>
<accession>A0AAJ7FK03</accession>
<comment type="subcellular location">
    <subcellularLocation>
        <location evidence="1">Cytoplasm</location>
    </subcellularLocation>
</comment>
<dbReference type="Pfam" id="PF00069">
    <property type="entry name" value="Pkinase"/>
    <property type="match status" value="1"/>
</dbReference>
<organism evidence="11 12">
    <name type="scientific">Cephus cinctus</name>
    <name type="common">Wheat stem sawfly</name>
    <dbReference type="NCBI Taxonomy" id="211228"/>
    <lineage>
        <taxon>Eukaryota</taxon>
        <taxon>Metazoa</taxon>
        <taxon>Ecdysozoa</taxon>
        <taxon>Arthropoda</taxon>
        <taxon>Hexapoda</taxon>
        <taxon>Insecta</taxon>
        <taxon>Pterygota</taxon>
        <taxon>Neoptera</taxon>
        <taxon>Endopterygota</taxon>
        <taxon>Hymenoptera</taxon>
        <taxon>Cephoidea</taxon>
        <taxon>Cephidae</taxon>
        <taxon>Cephus</taxon>
    </lineage>
</organism>
<keyword evidence="11" id="KW-1185">Reference proteome</keyword>
<comment type="catalytic activity">
    <reaction evidence="9">
        <text>L-seryl-[I-kappa-B protein] + ATP = O-phospho-L-seryl-[I-kappa-B protein] + ADP + H(+)</text>
        <dbReference type="Rhea" id="RHEA:19073"/>
        <dbReference type="Rhea" id="RHEA-COMP:13698"/>
        <dbReference type="Rhea" id="RHEA-COMP:13699"/>
        <dbReference type="ChEBI" id="CHEBI:15378"/>
        <dbReference type="ChEBI" id="CHEBI:29999"/>
        <dbReference type="ChEBI" id="CHEBI:30616"/>
        <dbReference type="ChEBI" id="CHEBI:83421"/>
        <dbReference type="ChEBI" id="CHEBI:456216"/>
        <dbReference type="EC" id="2.7.11.10"/>
    </reaction>
</comment>
<dbReference type="EC" id="2.7.11.10" evidence="2"/>
<keyword evidence="5" id="KW-0808">Transferase</keyword>
<evidence type="ECO:0000256" key="9">
    <source>
        <dbReference type="ARBA" id="ARBA00048789"/>
    </source>
</evidence>
<dbReference type="PANTHER" id="PTHR22969:SF17">
    <property type="entry name" value="INHIBITOR OF NUCLEAR FACTOR KAPPA-B KINASE SUBUNIT BETA"/>
    <property type="match status" value="1"/>
</dbReference>
<evidence type="ECO:0000256" key="1">
    <source>
        <dbReference type="ARBA" id="ARBA00004496"/>
    </source>
</evidence>
<name>A0AAJ7FK03_CEPCN</name>
<dbReference type="Proteomes" id="UP000694920">
    <property type="component" value="Unplaced"/>
</dbReference>
<evidence type="ECO:0000256" key="7">
    <source>
        <dbReference type="ARBA" id="ARBA00022777"/>
    </source>
</evidence>
<dbReference type="Gene3D" id="1.10.510.10">
    <property type="entry name" value="Transferase(Phosphotransferase) domain 1"/>
    <property type="match status" value="1"/>
</dbReference>
<evidence type="ECO:0000313" key="11">
    <source>
        <dbReference type="Proteomes" id="UP000694920"/>
    </source>
</evidence>
<dbReference type="Gene3D" id="1.20.1270.250">
    <property type="match status" value="1"/>
</dbReference>
<evidence type="ECO:0000256" key="4">
    <source>
        <dbReference type="ARBA" id="ARBA00022527"/>
    </source>
</evidence>
<feature type="domain" description="Protein kinase" evidence="10">
    <location>
        <begin position="10"/>
        <end position="298"/>
    </location>
</feature>
<evidence type="ECO:0000256" key="6">
    <source>
        <dbReference type="ARBA" id="ARBA00022741"/>
    </source>
</evidence>
<dbReference type="InterPro" id="IPR051180">
    <property type="entry name" value="IKK"/>
</dbReference>
<dbReference type="CTD" id="44432"/>
<keyword evidence="4" id="KW-0723">Serine/threonine-protein kinase</keyword>
<evidence type="ECO:0000313" key="13">
    <source>
        <dbReference type="RefSeq" id="XP_015595627.1"/>
    </source>
</evidence>
<dbReference type="PROSITE" id="PS00108">
    <property type="entry name" value="PROTEIN_KINASE_ST"/>
    <property type="match status" value="1"/>
</dbReference>
<gene>
    <name evidence="12 13" type="primary">LOC107267930</name>
</gene>
<keyword evidence="7 12" id="KW-0418">Kinase</keyword>
<dbReference type="SUPFAM" id="SSF56112">
    <property type="entry name" value="Protein kinase-like (PK-like)"/>
    <property type="match status" value="1"/>
</dbReference>
<reference evidence="12 13" key="1">
    <citation type="submission" date="2025-04" db="UniProtKB">
        <authorList>
            <consortium name="RefSeq"/>
        </authorList>
    </citation>
    <scope>IDENTIFICATION</scope>
</reference>
<dbReference type="GO" id="GO:0005524">
    <property type="term" value="F:ATP binding"/>
    <property type="evidence" value="ECO:0007669"/>
    <property type="project" value="UniProtKB-KW"/>
</dbReference>
<dbReference type="GeneID" id="107267930"/>
<dbReference type="GO" id="GO:0008384">
    <property type="term" value="F:IkappaB kinase activity"/>
    <property type="evidence" value="ECO:0007669"/>
    <property type="project" value="UniProtKB-EC"/>
</dbReference>
<keyword evidence="8" id="KW-0067">ATP-binding</keyword>
<dbReference type="GO" id="GO:0045944">
    <property type="term" value="P:positive regulation of transcription by RNA polymerase II"/>
    <property type="evidence" value="ECO:0007669"/>
    <property type="project" value="TreeGrafter"/>
</dbReference>
<evidence type="ECO:0000256" key="5">
    <source>
        <dbReference type="ARBA" id="ARBA00022679"/>
    </source>
</evidence>
<dbReference type="KEGG" id="ccin:107267930"/>
<dbReference type="InterPro" id="IPR011009">
    <property type="entry name" value="Kinase-like_dom_sf"/>
</dbReference>
<dbReference type="SMART" id="SM00220">
    <property type="entry name" value="S_TKc"/>
    <property type="match status" value="1"/>
</dbReference>
<evidence type="ECO:0000259" key="10">
    <source>
        <dbReference type="PROSITE" id="PS50011"/>
    </source>
</evidence>
<dbReference type="RefSeq" id="XP_015595626.1">
    <property type="nucleotide sequence ID" value="XM_015740140.2"/>
</dbReference>
<dbReference type="RefSeq" id="XP_015595627.1">
    <property type="nucleotide sequence ID" value="XM_015740141.2"/>
</dbReference>
<dbReference type="GO" id="GO:0008385">
    <property type="term" value="C:IkappaB kinase complex"/>
    <property type="evidence" value="ECO:0007669"/>
    <property type="project" value="TreeGrafter"/>
</dbReference>